<reference evidence="1" key="1">
    <citation type="submission" date="2020-03" db="EMBL/GenBank/DDBJ databases">
        <title>Spirochaetal bacteria isolated from arthropods constitute a novel genus Entomospira genus novum within the order Spirochaetales.</title>
        <authorList>
            <person name="Grana-Miraglia L."/>
            <person name="Sikutova S."/>
            <person name="Fingerle V."/>
            <person name="Sing A."/>
            <person name="Castillo-Ramirez S."/>
            <person name="Margos G."/>
            <person name="Rudolf I."/>
        </authorList>
    </citation>
    <scope>NUCLEOTIDE SEQUENCE</scope>
    <source>
        <strain evidence="1">BR208</strain>
    </source>
</reference>
<dbReference type="AlphaFoldDB" id="A0A968GFT5"/>
<evidence type="ECO:0000313" key="1">
    <source>
        <dbReference type="EMBL" id="NIZ46991.1"/>
    </source>
</evidence>
<dbReference type="EMBL" id="JAATLK010000001">
    <property type="protein sequence ID" value="NIZ46991.1"/>
    <property type="molecule type" value="Genomic_DNA"/>
</dbReference>
<dbReference type="InterPro" id="IPR023214">
    <property type="entry name" value="HAD_sf"/>
</dbReference>
<dbReference type="Pfam" id="PF00702">
    <property type="entry name" value="Hydrolase"/>
    <property type="match status" value="1"/>
</dbReference>
<dbReference type="NCBIfam" id="TIGR01509">
    <property type="entry name" value="HAD-SF-IA-v3"/>
    <property type="match status" value="1"/>
</dbReference>
<keyword evidence="2" id="KW-1185">Reference proteome</keyword>
<evidence type="ECO:0000313" key="2">
    <source>
        <dbReference type="Proteomes" id="UP000752013"/>
    </source>
</evidence>
<dbReference type="InterPro" id="IPR036412">
    <property type="entry name" value="HAD-like_sf"/>
</dbReference>
<dbReference type="GO" id="GO:0016791">
    <property type="term" value="F:phosphatase activity"/>
    <property type="evidence" value="ECO:0007669"/>
    <property type="project" value="TreeGrafter"/>
</dbReference>
<dbReference type="SFLD" id="SFLDG01129">
    <property type="entry name" value="C1.5:_HAD__Beta-PGM__Phosphata"/>
    <property type="match status" value="1"/>
</dbReference>
<protein>
    <submittedName>
        <fullName evidence="1">HAD family phosphatase</fullName>
    </submittedName>
</protein>
<name>A0A968GFT5_9SPIO</name>
<dbReference type="RefSeq" id="WP_167703426.1">
    <property type="nucleotide sequence ID" value="NZ_CP118168.1"/>
</dbReference>
<dbReference type="Proteomes" id="UP000752013">
    <property type="component" value="Unassembled WGS sequence"/>
</dbReference>
<sequence length="220" mass="24630">MIKAVIFDFDGTLVDSEHAHEKATHIFLDHIGISTPTGDFVGKGLMEFLFALQRENPNLSFTLEELVTLYETSFLEAAQGSIEPYEKTIDLARRIQQMGVPLAIASGTQYTLLKKLVTLFQMQDIFSEHIYSSQDDKAGKPAPDIFLRTAKQLGSIPQETLVLEDSYPGYQAAKAAGMHVVMLPDSRFSAGYRFDEASLLFDTPHNLDIEAVIQYCQFQQ</sequence>
<comment type="caution">
    <text evidence="1">The sequence shown here is derived from an EMBL/GenBank/DDBJ whole genome shotgun (WGS) entry which is preliminary data.</text>
</comment>
<dbReference type="PANTHER" id="PTHR18901:SF38">
    <property type="entry name" value="PSEUDOURIDINE-5'-PHOSPHATASE"/>
    <property type="match status" value="1"/>
</dbReference>
<organism evidence="1 2">
    <name type="scientific">Entomospira nematocerorum</name>
    <dbReference type="NCBI Taxonomy" id="2719987"/>
    <lineage>
        <taxon>Bacteria</taxon>
        <taxon>Pseudomonadati</taxon>
        <taxon>Spirochaetota</taxon>
        <taxon>Spirochaetia</taxon>
        <taxon>Spirochaetales</taxon>
        <taxon>Spirochaetaceae</taxon>
        <taxon>Entomospira</taxon>
    </lineage>
</organism>
<dbReference type="Gene3D" id="1.10.150.240">
    <property type="entry name" value="Putative phosphatase, domain 2"/>
    <property type="match status" value="1"/>
</dbReference>
<dbReference type="SFLD" id="SFLDS00003">
    <property type="entry name" value="Haloacid_Dehalogenase"/>
    <property type="match status" value="1"/>
</dbReference>
<dbReference type="Gene3D" id="3.40.50.1000">
    <property type="entry name" value="HAD superfamily/HAD-like"/>
    <property type="match status" value="1"/>
</dbReference>
<gene>
    <name evidence="1" type="ORF">HCT46_03565</name>
</gene>
<proteinExistence type="predicted"/>
<dbReference type="SUPFAM" id="SSF56784">
    <property type="entry name" value="HAD-like"/>
    <property type="match status" value="1"/>
</dbReference>
<dbReference type="SFLD" id="SFLDG01135">
    <property type="entry name" value="C1.5.6:_HAD__Beta-PGM__Phospha"/>
    <property type="match status" value="1"/>
</dbReference>
<accession>A0A968GFT5</accession>
<dbReference type="PANTHER" id="PTHR18901">
    <property type="entry name" value="2-DEOXYGLUCOSE-6-PHOSPHATE PHOSPHATASE 2"/>
    <property type="match status" value="1"/>
</dbReference>
<dbReference type="CDD" id="cd07505">
    <property type="entry name" value="HAD_BPGM-like"/>
    <property type="match status" value="1"/>
</dbReference>
<dbReference type="InterPro" id="IPR006439">
    <property type="entry name" value="HAD-SF_hydro_IA"/>
</dbReference>
<dbReference type="InterPro" id="IPR023198">
    <property type="entry name" value="PGP-like_dom2"/>
</dbReference>
<dbReference type="PRINTS" id="PR00413">
    <property type="entry name" value="HADHALOGNASE"/>
</dbReference>